<name>A0AAD4NRA5_9PLEO</name>
<evidence type="ECO:0000313" key="3">
    <source>
        <dbReference type="Proteomes" id="UP001199106"/>
    </source>
</evidence>
<evidence type="ECO:0000313" key="2">
    <source>
        <dbReference type="EMBL" id="KAG9193551.1"/>
    </source>
</evidence>
<accession>A0AAD4NRA5</accession>
<gene>
    <name evidence="2" type="ORF">G6011_03586</name>
</gene>
<protein>
    <submittedName>
        <fullName evidence="2">Uncharacterized protein</fullName>
    </submittedName>
</protein>
<organism evidence="2 3">
    <name type="scientific">Alternaria panax</name>
    <dbReference type="NCBI Taxonomy" id="48097"/>
    <lineage>
        <taxon>Eukaryota</taxon>
        <taxon>Fungi</taxon>
        <taxon>Dikarya</taxon>
        <taxon>Ascomycota</taxon>
        <taxon>Pezizomycotina</taxon>
        <taxon>Dothideomycetes</taxon>
        <taxon>Pleosporomycetidae</taxon>
        <taxon>Pleosporales</taxon>
        <taxon>Pleosporineae</taxon>
        <taxon>Pleosporaceae</taxon>
        <taxon>Alternaria</taxon>
        <taxon>Alternaria sect. Panax</taxon>
    </lineage>
</organism>
<sequence>MASFPPDPEPQWFITNHDPSRSHLNSPVGERSQQTEFQRRQAIDLVTLRTPTLQRPVTLLSLTTVTQQRPNWPPASTQSIILDVNGDAVSRPNDQESDLTSYFDDSNLVNGSVTPNVVHDSLVPRVLSIHKRPPPVPQKSQSLAGNTSATQPQPPLLPLSSRNPMSRYMADTQAEPAKWLQEPIQFPVQTQGPAPDSTENRRSQFPQIDRNLANVSPGERAIDHFNSRSMAGYSRMVVVGNPATVEALRSQYDQTHARVPPERPVRHNSDVVARTREKEKQKVLRDRV</sequence>
<comment type="caution">
    <text evidence="2">The sequence shown here is derived from an EMBL/GenBank/DDBJ whole genome shotgun (WGS) entry which is preliminary data.</text>
</comment>
<feature type="region of interest" description="Disordered" evidence="1">
    <location>
        <begin position="1"/>
        <end position="34"/>
    </location>
</feature>
<dbReference type="Proteomes" id="UP001199106">
    <property type="component" value="Unassembled WGS sequence"/>
</dbReference>
<proteinExistence type="predicted"/>
<keyword evidence="3" id="KW-1185">Reference proteome</keyword>
<feature type="compositionally biased region" description="Polar residues" evidence="1">
    <location>
        <begin position="138"/>
        <end position="150"/>
    </location>
</feature>
<dbReference type="AlphaFoldDB" id="A0AAD4NRA5"/>
<feature type="region of interest" description="Disordered" evidence="1">
    <location>
        <begin position="130"/>
        <end position="163"/>
    </location>
</feature>
<dbReference type="EMBL" id="JAANER010000002">
    <property type="protein sequence ID" value="KAG9193551.1"/>
    <property type="molecule type" value="Genomic_DNA"/>
</dbReference>
<evidence type="ECO:0000256" key="1">
    <source>
        <dbReference type="SAM" id="MobiDB-lite"/>
    </source>
</evidence>
<reference evidence="2" key="1">
    <citation type="submission" date="2021-07" db="EMBL/GenBank/DDBJ databases">
        <title>Genome Resource of American Ginseng Black Spot Pathogen Alternaria panax.</title>
        <authorList>
            <person name="Qiu C."/>
            <person name="Wang W."/>
            <person name="Liu Z."/>
        </authorList>
    </citation>
    <scope>NUCLEOTIDE SEQUENCE</scope>
    <source>
        <strain evidence="2">BNCC115425</strain>
    </source>
</reference>